<evidence type="ECO:0000313" key="2">
    <source>
        <dbReference type="Proteomes" id="UP000276776"/>
    </source>
</evidence>
<protein>
    <submittedName>
        <fullName evidence="3">DH domain-containing protein</fullName>
    </submittedName>
</protein>
<dbReference type="EMBL" id="UYYF01000127">
    <property type="protein sequence ID" value="VDM96448.1"/>
    <property type="molecule type" value="Genomic_DNA"/>
</dbReference>
<reference evidence="1 2" key="2">
    <citation type="submission" date="2018-11" db="EMBL/GenBank/DDBJ databases">
        <authorList>
            <consortium name="Pathogen Informatics"/>
        </authorList>
    </citation>
    <scope>NUCLEOTIDE SEQUENCE [LARGE SCALE GENOMIC DNA]</scope>
</reference>
<keyword evidence="2" id="KW-1185">Reference proteome</keyword>
<sequence length="118" mass="13686">MLKLEPEDFTAMDRQLLNKDRIHSQTACLERLYLPMDVLEYGLHNVEQRSELMLLQLHNVLVDTVPYLKTKHNLTLIVENVLAAQKAFLHSEVEKKIHHAKVYKMGTNKFSSIVDSSK</sequence>
<dbReference type="AlphaFoldDB" id="A0A0N5CM01"/>
<dbReference type="Proteomes" id="UP000276776">
    <property type="component" value="Unassembled WGS sequence"/>
</dbReference>
<reference evidence="3" key="1">
    <citation type="submission" date="2017-02" db="UniProtKB">
        <authorList>
            <consortium name="WormBaseParasite"/>
        </authorList>
    </citation>
    <scope>IDENTIFICATION</scope>
</reference>
<proteinExistence type="predicted"/>
<dbReference type="WBParaSite" id="TCLT_0000116101-mRNA-1">
    <property type="protein sequence ID" value="TCLT_0000116101-mRNA-1"/>
    <property type="gene ID" value="TCLT_0000116101"/>
</dbReference>
<gene>
    <name evidence="1" type="ORF">TCLT_LOCUS1162</name>
</gene>
<evidence type="ECO:0000313" key="3">
    <source>
        <dbReference type="WBParaSite" id="TCLT_0000116101-mRNA-1"/>
    </source>
</evidence>
<organism evidence="3">
    <name type="scientific">Thelazia callipaeda</name>
    <name type="common">Oriental eyeworm</name>
    <name type="synonym">Parasitic nematode</name>
    <dbReference type="NCBI Taxonomy" id="103827"/>
    <lineage>
        <taxon>Eukaryota</taxon>
        <taxon>Metazoa</taxon>
        <taxon>Ecdysozoa</taxon>
        <taxon>Nematoda</taxon>
        <taxon>Chromadorea</taxon>
        <taxon>Rhabditida</taxon>
        <taxon>Spirurina</taxon>
        <taxon>Spiruromorpha</taxon>
        <taxon>Thelazioidea</taxon>
        <taxon>Thelaziidae</taxon>
        <taxon>Thelazia</taxon>
    </lineage>
</organism>
<name>A0A0N5CM01_THECL</name>
<dbReference type="OrthoDB" id="6761232at2759"/>
<accession>A0A0N5CM01</accession>
<evidence type="ECO:0000313" key="1">
    <source>
        <dbReference type="EMBL" id="VDM96448.1"/>
    </source>
</evidence>